<evidence type="ECO:0000256" key="1">
    <source>
        <dbReference type="SAM" id="Phobius"/>
    </source>
</evidence>
<evidence type="ECO:0000313" key="2">
    <source>
        <dbReference type="EMBL" id="MBB6353525.1"/>
    </source>
</evidence>
<reference evidence="2 3" key="1">
    <citation type="submission" date="2020-08" db="EMBL/GenBank/DDBJ databases">
        <title>Genomic Encyclopedia of Type Strains, Phase IV (KMG-IV): sequencing the most valuable type-strain genomes for metagenomic binning, comparative biology and taxonomic classification.</title>
        <authorList>
            <person name="Goeker M."/>
        </authorList>
    </citation>
    <scope>NUCLEOTIDE SEQUENCE [LARGE SCALE GENOMIC DNA]</scope>
    <source>
        <strain evidence="2 3">DSM 7051</strain>
    </source>
</reference>
<protein>
    <submittedName>
        <fullName evidence="2">Uncharacterized protein</fullName>
    </submittedName>
</protein>
<feature type="transmembrane region" description="Helical" evidence="1">
    <location>
        <begin position="12"/>
        <end position="31"/>
    </location>
</feature>
<dbReference type="Proteomes" id="UP000536262">
    <property type="component" value="Unassembled WGS sequence"/>
</dbReference>
<keyword evidence="1" id="KW-1133">Transmembrane helix</keyword>
<evidence type="ECO:0000313" key="3">
    <source>
        <dbReference type="Proteomes" id="UP000536262"/>
    </source>
</evidence>
<dbReference type="AlphaFoldDB" id="A0A7X0F5N8"/>
<comment type="caution">
    <text evidence="2">The sequence shown here is derived from an EMBL/GenBank/DDBJ whole genome shotgun (WGS) entry which is preliminary data.</text>
</comment>
<gene>
    <name evidence="2" type="ORF">GGR00_001293</name>
</gene>
<proteinExistence type="predicted"/>
<sequence length="32" mass="3572">MIARIINNLEPFELVGLAIMFALVVDAIEGWI</sequence>
<name>A0A7X0F5N8_9HYPH</name>
<dbReference type="EMBL" id="JACHOU010000002">
    <property type="protein sequence ID" value="MBB6353525.1"/>
    <property type="molecule type" value="Genomic_DNA"/>
</dbReference>
<keyword evidence="1" id="KW-0812">Transmembrane</keyword>
<organism evidence="2 3">
    <name type="scientific">Aminobacter aganoensis</name>
    <dbReference type="NCBI Taxonomy" id="83264"/>
    <lineage>
        <taxon>Bacteria</taxon>
        <taxon>Pseudomonadati</taxon>
        <taxon>Pseudomonadota</taxon>
        <taxon>Alphaproteobacteria</taxon>
        <taxon>Hyphomicrobiales</taxon>
        <taxon>Phyllobacteriaceae</taxon>
        <taxon>Aminobacter</taxon>
    </lineage>
</organism>
<keyword evidence="1" id="KW-0472">Membrane</keyword>
<accession>A0A7X0F5N8</accession>
<keyword evidence="3" id="KW-1185">Reference proteome</keyword>